<gene>
    <name evidence="20" type="ORF">IMG5_101170</name>
</gene>
<dbReference type="FunFam" id="3.40.50.1000:FF:000014">
    <property type="entry name" value="Phospholipid-transporting ATPase"/>
    <property type="match status" value="1"/>
</dbReference>
<evidence type="ECO:0000256" key="11">
    <source>
        <dbReference type="ARBA" id="ARBA00023136"/>
    </source>
</evidence>
<name>G0QSH6_ICHMU</name>
<feature type="binding site" evidence="15">
    <location>
        <position position="500"/>
    </location>
    <ligand>
        <name>Mg(2+)</name>
        <dbReference type="ChEBI" id="CHEBI:18420"/>
    </ligand>
</feature>
<comment type="similarity">
    <text evidence="3 16">Belongs to the cation transport ATPase (P-type) (TC 3.A.3) family. Type IV subfamily.</text>
</comment>
<dbReference type="NCBIfam" id="TIGR01652">
    <property type="entry name" value="ATPase-Plipid"/>
    <property type="match status" value="1"/>
</dbReference>
<feature type="binding site" evidence="15">
    <location>
        <position position="938"/>
    </location>
    <ligand>
        <name>Mg(2+)</name>
        <dbReference type="ChEBI" id="CHEBI:18420"/>
    </ligand>
</feature>
<dbReference type="InterPro" id="IPR032631">
    <property type="entry name" value="P-type_ATPase_N"/>
</dbReference>
<accession>G0QSH6</accession>
<dbReference type="EC" id="7.6.2.1" evidence="16"/>
<feature type="binding site" evidence="14">
    <location>
        <position position="938"/>
    </location>
    <ligand>
        <name>ATP</name>
        <dbReference type="ChEBI" id="CHEBI:30616"/>
    </ligand>
</feature>
<evidence type="ECO:0000256" key="9">
    <source>
        <dbReference type="ARBA" id="ARBA00022967"/>
    </source>
</evidence>
<feature type="transmembrane region" description="Helical" evidence="16">
    <location>
        <begin position="1074"/>
        <end position="1096"/>
    </location>
</feature>
<feature type="transmembrane region" description="Helical" evidence="16">
    <location>
        <begin position="1179"/>
        <end position="1200"/>
    </location>
</feature>
<dbReference type="PROSITE" id="PS00154">
    <property type="entry name" value="ATPASE_E1_E2"/>
    <property type="match status" value="1"/>
</dbReference>
<dbReference type="STRING" id="857967.G0QSH6"/>
<dbReference type="OrthoDB" id="377733at2759"/>
<dbReference type="InterPro" id="IPR001757">
    <property type="entry name" value="P_typ_ATPase"/>
</dbReference>
<dbReference type="InterPro" id="IPR032630">
    <property type="entry name" value="P_typ_ATPase_c"/>
</dbReference>
<evidence type="ECO:0000256" key="10">
    <source>
        <dbReference type="ARBA" id="ARBA00022989"/>
    </source>
</evidence>
<dbReference type="SUPFAM" id="SSF81665">
    <property type="entry name" value="Calcium ATPase, transmembrane domain M"/>
    <property type="match status" value="1"/>
</dbReference>
<feature type="binding site" evidence="14">
    <location>
        <position position="500"/>
    </location>
    <ligand>
        <name>ATP</name>
        <dbReference type="ChEBI" id="CHEBI:30616"/>
    </ligand>
</feature>
<dbReference type="PANTHER" id="PTHR24092:SF150">
    <property type="entry name" value="PHOSPHOLIPID-TRANSPORTING ATPASE"/>
    <property type="match status" value="1"/>
</dbReference>
<evidence type="ECO:0000259" key="17">
    <source>
        <dbReference type="Pfam" id="PF00122"/>
    </source>
</evidence>
<evidence type="ECO:0000256" key="14">
    <source>
        <dbReference type="PIRSR" id="PIRSR606539-2"/>
    </source>
</evidence>
<comment type="cofactor">
    <cofactor evidence="15">
        <name>Mg(2+)</name>
        <dbReference type="ChEBI" id="CHEBI:18420"/>
    </cofactor>
</comment>
<dbReference type="InterPro" id="IPR008250">
    <property type="entry name" value="ATPase_P-typ_transduc_dom_A_sf"/>
</dbReference>
<keyword evidence="7 14" id="KW-0067">ATP-binding</keyword>
<dbReference type="InParanoid" id="G0QSH6"/>
<dbReference type="GO" id="GO:0016887">
    <property type="term" value="F:ATP hydrolysis activity"/>
    <property type="evidence" value="ECO:0007669"/>
    <property type="project" value="InterPro"/>
</dbReference>
<evidence type="ECO:0000256" key="8">
    <source>
        <dbReference type="ARBA" id="ARBA00022842"/>
    </source>
</evidence>
<dbReference type="InterPro" id="IPR023298">
    <property type="entry name" value="ATPase_P-typ_TM_dom_sf"/>
</dbReference>
<dbReference type="GO" id="GO:0005524">
    <property type="term" value="F:ATP binding"/>
    <property type="evidence" value="ECO:0007669"/>
    <property type="project" value="UniProtKB-UniRule"/>
</dbReference>
<comment type="subcellular location">
    <subcellularLocation>
        <location evidence="2">Endomembrane system</location>
    </subcellularLocation>
    <subcellularLocation>
        <location evidence="1 16">Membrane</location>
        <topology evidence="1 16">Multi-pass membrane protein</topology>
    </subcellularLocation>
</comment>
<keyword evidence="6 14" id="KW-0547">Nucleotide-binding</keyword>
<dbReference type="GO" id="GO:0000287">
    <property type="term" value="F:magnesium ion binding"/>
    <property type="evidence" value="ECO:0007669"/>
    <property type="project" value="UniProtKB-UniRule"/>
</dbReference>
<feature type="domain" description="P-type ATPase A" evidence="17">
    <location>
        <begin position="219"/>
        <end position="292"/>
    </location>
</feature>
<feature type="transmembrane region" description="Helical" evidence="16">
    <location>
        <begin position="1023"/>
        <end position="1043"/>
    </location>
</feature>
<protein>
    <recommendedName>
        <fullName evidence="16">Phospholipid-transporting ATPase</fullName>
        <ecNumber evidence="16">7.6.2.1</ecNumber>
    </recommendedName>
</protein>
<sequence length="1262" mass="146926">MNQQDNNNQSQDLNKVLLEISSGNQISPSHASLNKDTVNFQESKDQIEILDYNQYIYNDSEQTPAGEKLDKQFQQAIIQRKSQAFRSKSLYQTILCKLQQKLDVNWEEKQQQRQLKILEDNTQYKNNQIKTSRYNIVTFLPLNMFQQFSKISNIYFLLMGMLQLIPQISNTYQVPTVYLPLAFVIIVAALKDICEDLKRHKQDNLENQQKCQKVNYQRMNLEEISSEKLYAGNIVKIKQNQPIPADLVIILTSDQKGGCFVETKNLDGETNLKPKYIQKQIQQKIYQNQEQVFQKKILINYEGPNPLLYKFSGNLELIRDDQKIQQCISLDEKNLLLRGCILRNTKWIYGVVIYTGHETKIMLNSYTPDVKYSRVENQLIHLILIVWFFQIFLCALASLGNFVFYQTSKYQLNYLSISSNSYENNIFLNLTINFGNWMILLLNFVPISLLISLEMVRFFQAMLISGEKLMKSSNGFYPTVQSSNLNEDLGQIQCIFSDKTGTLTCNIMNFKYLYLNGVSYGSSQDSSKNVKNENRIIENVNFEDSCFFDILENPQNEKQKDVFFALKHLSLCHSVICSETQLDESNDPLKKQIEYQASSPDDLALVNFAKFSGFEYTGIDNQDIISIKKHQERYFDLNFDKNNNQKNEQILNYKLLHLFEFTSERKRMSVIIQDLQTNQIILLSKGADSIILKRLNQKIYTQTEKGKTQIEQLENQLQQYAITGLRTLVLASKQLTQSEYEKWDIKYQQASVSLYNREEKLKNLMDKMEQDLELVAATAIEDKLQDQVEDTIYVLKKAGILFWVLTGDKKETAINIGRSTKVIDQSDVILEIDISEEQMLSDKLNEHLQRIETNKNQNNNKNKYQQKQFCLVITGESLSVIICNQKLEDLLISVGSQCRSVIACRVSPKQKKDIVTLYKNSKQGKGKRTLAIGDGANDVNMITEAHVGVGIKGLEGMQAARSSDYAIGEFKLLKRLLLYHGRECYRRNSITILYNFYKNVMSLTPMLFLGFNSGFSASNIYDIYVFQFYNASFTAFPIIFYAASDQNLSSKILVKSPHLYQTGIENIFMNKKEFFIWFFQGFYHSCIIYFVSMYSLDCSFDKNGRKPDIVFIGQTIFLLTIIIANMKVTIHTYTNYVFGYIIQILSFVSYLCFAIFLNFTFESYDLYNIFSRIIVYPYFYFSIIICISATIFFDFSFFTYKDFLYYMKISDSFRERADEIAQEFKNDENSNYSVLFQENPNVYQVRQTLHQEFTENDLKNQK</sequence>
<feature type="binding site" evidence="14">
    <location>
        <position position="808"/>
    </location>
    <ligand>
        <name>ATP</name>
        <dbReference type="ChEBI" id="CHEBI:30616"/>
    </ligand>
</feature>
<keyword evidence="9 16" id="KW-1278">Translocase</keyword>
<evidence type="ECO:0000259" key="19">
    <source>
        <dbReference type="Pfam" id="PF16212"/>
    </source>
</evidence>
<feature type="binding site" evidence="14">
    <location>
        <position position="807"/>
    </location>
    <ligand>
        <name>ATP</name>
        <dbReference type="ChEBI" id="CHEBI:30616"/>
    </ligand>
</feature>
<dbReference type="SFLD" id="SFLDF00027">
    <property type="entry name" value="p-type_atpase"/>
    <property type="match status" value="1"/>
</dbReference>
<evidence type="ECO:0000259" key="18">
    <source>
        <dbReference type="Pfam" id="PF16209"/>
    </source>
</evidence>
<dbReference type="SUPFAM" id="SSF81653">
    <property type="entry name" value="Calcium ATPase, transduction domain A"/>
    <property type="match status" value="1"/>
</dbReference>
<dbReference type="InterPro" id="IPR023299">
    <property type="entry name" value="ATPase_P-typ_cyto_dom_N"/>
</dbReference>
<evidence type="ECO:0000256" key="5">
    <source>
        <dbReference type="ARBA" id="ARBA00022723"/>
    </source>
</evidence>
<keyword evidence="5 15" id="KW-0479">Metal-binding</keyword>
<feature type="transmembrane region" description="Helical" evidence="16">
    <location>
        <begin position="1137"/>
        <end position="1159"/>
    </location>
</feature>
<dbReference type="SFLD" id="SFLDG00002">
    <property type="entry name" value="C1.7:_P-type_atpase_like"/>
    <property type="match status" value="1"/>
</dbReference>
<evidence type="ECO:0000256" key="4">
    <source>
        <dbReference type="ARBA" id="ARBA00022692"/>
    </source>
</evidence>
<keyword evidence="20" id="KW-0378">Hydrolase</keyword>
<dbReference type="Pfam" id="PF13246">
    <property type="entry name" value="Cation_ATPase"/>
    <property type="match status" value="1"/>
</dbReference>
<dbReference type="InterPro" id="IPR006539">
    <property type="entry name" value="P-type_ATPase_IV"/>
</dbReference>
<feature type="transmembrane region" description="Helical" evidence="16">
    <location>
        <begin position="379"/>
        <end position="406"/>
    </location>
</feature>
<evidence type="ECO:0000256" key="3">
    <source>
        <dbReference type="ARBA" id="ARBA00008109"/>
    </source>
</evidence>
<feature type="binding site" evidence="15">
    <location>
        <position position="934"/>
    </location>
    <ligand>
        <name>Mg(2+)</name>
        <dbReference type="ChEBI" id="CHEBI:18420"/>
    </ligand>
</feature>
<dbReference type="Pfam" id="PF16212">
    <property type="entry name" value="PhoLip_ATPase_C"/>
    <property type="match status" value="1"/>
</dbReference>
<evidence type="ECO:0000256" key="7">
    <source>
        <dbReference type="ARBA" id="ARBA00022840"/>
    </source>
</evidence>
<evidence type="ECO:0000256" key="2">
    <source>
        <dbReference type="ARBA" id="ARBA00004308"/>
    </source>
</evidence>
<dbReference type="Gene3D" id="3.40.1110.10">
    <property type="entry name" value="Calcium-transporting ATPase, cytoplasmic domain N"/>
    <property type="match status" value="1"/>
</dbReference>
<dbReference type="Pfam" id="PF00122">
    <property type="entry name" value="E1-E2_ATPase"/>
    <property type="match status" value="1"/>
</dbReference>
<keyword evidence="4 16" id="KW-0812">Transmembrane</keyword>
<feature type="transmembrane region" description="Helical" evidence="16">
    <location>
        <begin position="1108"/>
        <end position="1125"/>
    </location>
</feature>
<dbReference type="PANTHER" id="PTHR24092">
    <property type="entry name" value="PROBABLE PHOSPHOLIPID-TRANSPORTING ATPASE"/>
    <property type="match status" value="1"/>
</dbReference>
<evidence type="ECO:0000256" key="13">
    <source>
        <dbReference type="PIRSR" id="PIRSR606539-1"/>
    </source>
</evidence>
<feature type="domain" description="P-type ATPase C-terminal" evidence="19">
    <location>
        <begin position="960"/>
        <end position="1205"/>
    </location>
</feature>
<dbReference type="Gene3D" id="3.40.50.1000">
    <property type="entry name" value="HAD superfamily/HAD-like"/>
    <property type="match status" value="1"/>
</dbReference>
<dbReference type="InterPro" id="IPR044492">
    <property type="entry name" value="P_typ_ATPase_HD_dom"/>
</dbReference>
<feature type="domain" description="P-type ATPase N-terminal" evidence="18">
    <location>
        <begin position="116"/>
        <end position="176"/>
    </location>
</feature>
<dbReference type="GO" id="GO:0005886">
    <property type="term" value="C:plasma membrane"/>
    <property type="evidence" value="ECO:0007669"/>
    <property type="project" value="TreeGrafter"/>
</dbReference>
<dbReference type="RefSeq" id="XP_004035300.1">
    <property type="nucleotide sequence ID" value="XM_004035252.1"/>
</dbReference>
<dbReference type="InterPro" id="IPR036412">
    <property type="entry name" value="HAD-like_sf"/>
</dbReference>
<evidence type="ECO:0000313" key="20">
    <source>
        <dbReference type="EMBL" id="EGR31814.1"/>
    </source>
</evidence>
<dbReference type="InterPro" id="IPR018303">
    <property type="entry name" value="ATPase_P-typ_P_site"/>
</dbReference>
<dbReference type="OMA" id="FIGTMEW"/>
<dbReference type="GO" id="GO:0045332">
    <property type="term" value="P:phospholipid translocation"/>
    <property type="evidence" value="ECO:0007669"/>
    <property type="project" value="TreeGrafter"/>
</dbReference>
<dbReference type="GO" id="GO:0140326">
    <property type="term" value="F:ATPase-coupled intramembrane lipid transporter activity"/>
    <property type="evidence" value="ECO:0007669"/>
    <property type="project" value="UniProtKB-EC"/>
</dbReference>
<evidence type="ECO:0000256" key="1">
    <source>
        <dbReference type="ARBA" id="ARBA00004141"/>
    </source>
</evidence>
<comment type="catalytic activity">
    <reaction evidence="12 16">
        <text>ATP + H2O + phospholipidSide 1 = ADP + phosphate + phospholipidSide 2.</text>
        <dbReference type="EC" id="7.6.2.1"/>
    </reaction>
</comment>
<organism evidence="20 21">
    <name type="scientific">Ichthyophthirius multifiliis</name>
    <name type="common">White spot disease agent</name>
    <name type="synonym">Ich</name>
    <dbReference type="NCBI Taxonomy" id="5932"/>
    <lineage>
        <taxon>Eukaryota</taxon>
        <taxon>Sar</taxon>
        <taxon>Alveolata</taxon>
        <taxon>Ciliophora</taxon>
        <taxon>Intramacronucleata</taxon>
        <taxon>Oligohymenophorea</taxon>
        <taxon>Hymenostomatida</taxon>
        <taxon>Ophryoglenina</taxon>
        <taxon>Ichthyophthirius</taxon>
    </lineage>
</organism>
<dbReference type="EMBL" id="GL983812">
    <property type="protein sequence ID" value="EGR31814.1"/>
    <property type="molecule type" value="Genomic_DNA"/>
</dbReference>
<feature type="binding site" evidence="14">
    <location>
        <position position="661"/>
    </location>
    <ligand>
        <name>ATP</name>
        <dbReference type="ChEBI" id="CHEBI:30616"/>
    </ligand>
</feature>
<feature type="binding site" evidence="14">
    <location>
        <position position="685"/>
    </location>
    <ligand>
        <name>ATP</name>
        <dbReference type="ChEBI" id="CHEBI:30616"/>
    </ligand>
</feature>
<feature type="transmembrane region" description="Helical" evidence="16">
    <location>
        <begin position="426"/>
        <end position="453"/>
    </location>
</feature>
<dbReference type="Pfam" id="PF16209">
    <property type="entry name" value="PhoLip_ATPase_N"/>
    <property type="match status" value="1"/>
</dbReference>
<dbReference type="Proteomes" id="UP000008983">
    <property type="component" value="Unassembled WGS sequence"/>
</dbReference>
<dbReference type="InterPro" id="IPR023214">
    <property type="entry name" value="HAD_sf"/>
</dbReference>
<feature type="binding site" evidence="14">
    <location>
        <position position="937"/>
    </location>
    <ligand>
        <name>ATP</name>
        <dbReference type="ChEBI" id="CHEBI:30616"/>
    </ligand>
</feature>
<dbReference type="PRINTS" id="PR00119">
    <property type="entry name" value="CATATPASE"/>
</dbReference>
<feature type="binding site" evidence="14">
    <location>
        <position position="498"/>
    </location>
    <ligand>
        <name>ATP</name>
        <dbReference type="ChEBI" id="CHEBI:30616"/>
    </ligand>
</feature>
<feature type="binding site" evidence="14">
    <location>
        <position position="499"/>
    </location>
    <ligand>
        <name>ATP</name>
        <dbReference type="ChEBI" id="CHEBI:30616"/>
    </ligand>
</feature>
<keyword evidence="11 16" id="KW-0472">Membrane</keyword>
<keyword evidence="21" id="KW-1185">Reference proteome</keyword>
<evidence type="ECO:0000256" key="16">
    <source>
        <dbReference type="RuleBase" id="RU362033"/>
    </source>
</evidence>
<dbReference type="eggNOG" id="KOG0206">
    <property type="taxonomic scope" value="Eukaryota"/>
</dbReference>
<evidence type="ECO:0000256" key="15">
    <source>
        <dbReference type="PIRSR" id="PIRSR606539-3"/>
    </source>
</evidence>
<feature type="binding site" evidence="14">
    <location>
        <position position="911"/>
    </location>
    <ligand>
        <name>ATP</name>
        <dbReference type="ChEBI" id="CHEBI:30616"/>
    </ligand>
</feature>
<dbReference type="SUPFAM" id="SSF81660">
    <property type="entry name" value="Metal cation-transporting ATPase, ATP-binding domain N"/>
    <property type="match status" value="1"/>
</dbReference>
<feature type="binding site" evidence="14">
    <location>
        <position position="905"/>
    </location>
    <ligand>
        <name>ATP</name>
        <dbReference type="ChEBI" id="CHEBI:30616"/>
    </ligand>
</feature>
<dbReference type="GeneID" id="14907982"/>
<dbReference type="NCBIfam" id="TIGR01494">
    <property type="entry name" value="ATPase_P-type"/>
    <property type="match status" value="1"/>
</dbReference>
<feature type="active site" description="4-aspartylphosphate intermediate" evidence="13">
    <location>
        <position position="498"/>
    </location>
</feature>
<dbReference type="Gene3D" id="2.70.150.10">
    <property type="entry name" value="Calcium-transporting ATPase, cytoplasmic transduction domain A"/>
    <property type="match status" value="1"/>
</dbReference>
<proteinExistence type="inferred from homology"/>
<keyword evidence="10 16" id="KW-1133">Transmembrane helix</keyword>
<dbReference type="AlphaFoldDB" id="G0QSH6"/>
<feature type="binding site" evidence="14">
    <location>
        <position position="726"/>
    </location>
    <ligand>
        <name>ATP</name>
        <dbReference type="ChEBI" id="CHEBI:30616"/>
    </ligand>
</feature>
<dbReference type="InterPro" id="IPR059000">
    <property type="entry name" value="ATPase_P-type_domA"/>
</dbReference>
<reference evidence="20 21" key="1">
    <citation type="submission" date="2011-07" db="EMBL/GenBank/DDBJ databases">
        <authorList>
            <person name="Coyne R."/>
            <person name="Brami D."/>
            <person name="Johnson J."/>
            <person name="Hostetler J."/>
            <person name="Hannick L."/>
            <person name="Clark T."/>
            <person name="Cassidy-Hanley D."/>
            <person name="Inman J."/>
        </authorList>
    </citation>
    <scope>NUCLEOTIDE SEQUENCE [LARGE SCALE GENOMIC DNA]</scope>
    <source>
        <strain evidence="20 21">G5</strain>
    </source>
</reference>
<evidence type="ECO:0000256" key="12">
    <source>
        <dbReference type="ARBA" id="ARBA00034036"/>
    </source>
</evidence>
<dbReference type="SUPFAM" id="SSF56784">
    <property type="entry name" value="HAD-like"/>
    <property type="match status" value="1"/>
</dbReference>
<dbReference type="SFLD" id="SFLDS00003">
    <property type="entry name" value="Haloacid_Dehalogenase"/>
    <property type="match status" value="1"/>
</dbReference>
<feature type="binding site" evidence="15">
    <location>
        <position position="498"/>
    </location>
    <ligand>
        <name>Mg(2+)</name>
        <dbReference type="ChEBI" id="CHEBI:18420"/>
    </ligand>
</feature>
<evidence type="ECO:0000313" key="21">
    <source>
        <dbReference type="Proteomes" id="UP000008983"/>
    </source>
</evidence>
<feature type="binding site" evidence="14">
    <location>
        <position position="806"/>
    </location>
    <ligand>
        <name>ATP</name>
        <dbReference type="ChEBI" id="CHEBI:30616"/>
    </ligand>
</feature>
<dbReference type="FunCoup" id="G0QSH6">
    <property type="interactions" value="5"/>
</dbReference>
<keyword evidence="8 15" id="KW-0460">Magnesium</keyword>
<evidence type="ECO:0000256" key="6">
    <source>
        <dbReference type="ARBA" id="ARBA00022741"/>
    </source>
</evidence>